<keyword evidence="10" id="KW-1185">Reference proteome</keyword>
<comment type="function">
    <text evidence="7">Involved in the system for phosphate transport across the cytoplasmic membrane.</text>
</comment>
<accession>A0A326TV12</accession>
<evidence type="ECO:0000256" key="5">
    <source>
        <dbReference type="ARBA" id="ARBA00022729"/>
    </source>
</evidence>
<dbReference type="CDD" id="cd13653">
    <property type="entry name" value="PBP2_phosphate_like_1"/>
    <property type="match status" value="1"/>
</dbReference>
<comment type="subcellular location">
    <subcellularLocation>
        <location evidence="1">Cell membrane</location>
    </subcellularLocation>
</comment>
<protein>
    <recommendedName>
        <fullName evidence="7">Phosphate-binding protein</fullName>
    </recommendedName>
</protein>
<feature type="signal peptide" evidence="7">
    <location>
        <begin position="1"/>
        <end position="23"/>
    </location>
</feature>
<evidence type="ECO:0000256" key="6">
    <source>
        <dbReference type="ARBA" id="ARBA00023136"/>
    </source>
</evidence>
<dbReference type="AlphaFoldDB" id="A0A326TV12"/>
<evidence type="ECO:0000256" key="2">
    <source>
        <dbReference type="ARBA" id="ARBA00008725"/>
    </source>
</evidence>
<dbReference type="InterPro" id="IPR024370">
    <property type="entry name" value="PBP_domain"/>
</dbReference>
<dbReference type="GO" id="GO:0042301">
    <property type="term" value="F:phosphate ion binding"/>
    <property type="evidence" value="ECO:0007669"/>
    <property type="project" value="UniProtKB-UniRule"/>
</dbReference>
<evidence type="ECO:0000256" key="1">
    <source>
        <dbReference type="ARBA" id="ARBA00004236"/>
    </source>
</evidence>
<dbReference type="EMBL" id="QKUF01000051">
    <property type="protein sequence ID" value="PZW19205.1"/>
    <property type="molecule type" value="Genomic_DNA"/>
</dbReference>
<dbReference type="RefSeq" id="WP_111326521.1">
    <property type="nucleotide sequence ID" value="NZ_BIFX01000001.1"/>
</dbReference>
<keyword evidence="3 7" id="KW-0813">Transport</keyword>
<dbReference type="InterPro" id="IPR050811">
    <property type="entry name" value="Phosphate_ABC_transporter"/>
</dbReference>
<dbReference type="Proteomes" id="UP000248806">
    <property type="component" value="Unassembled WGS sequence"/>
</dbReference>
<dbReference type="PANTHER" id="PTHR30570">
    <property type="entry name" value="PERIPLASMIC PHOSPHATE BINDING COMPONENT OF PHOSPHATE ABC TRANSPORTER"/>
    <property type="match status" value="1"/>
</dbReference>
<feature type="domain" description="PBP" evidence="8">
    <location>
        <begin position="40"/>
        <end position="275"/>
    </location>
</feature>
<reference evidence="9 10" key="1">
    <citation type="submission" date="2018-06" db="EMBL/GenBank/DDBJ databases">
        <title>Genomic Encyclopedia of Archaeal and Bacterial Type Strains, Phase II (KMG-II): from individual species to whole genera.</title>
        <authorList>
            <person name="Goeker M."/>
        </authorList>
    </citation>
    <scope>NUCLEOTIDE SEQUENCE [LARGE SCALE GENOMIC DNA]</scope>
    <source>
        <strain evidence="9 10">ATCC BAA-1881</strain>
    </source>
</reference>
<proteinExistence type="inferred from homology"/>
<feature type="chain" id="PRO_5027147038" description="Phosphate-binding protein" evidence="7">
    <location>
        <begin position="24"/>
        <end position="303"/>
    </location>
</feature>
<evidence type="ECO:0000259" key="8">
    <source>
        <dbReference type="Pfam" id="PF12849"/>
    </source>
</evidence>
<dbReference type="OrthoDB" id="9790048at2"/>
<comment type="similarity">
    <text evidence="2 7">Belongs to the PstS family.</text>
</comment>
<evidence type="ECO:0000313" key="9">
    <source>
        <dbReference type="EMBL" id="PZW19205.1"/>
    </source>
</evidence>
<dbReference type="GO" id="GO:0006817">
    <property type="term" value="P:phosphate ion transport"/>
    <property type="evidence" value="ECO:0007669"/>
    <property type="project" value="UniProtKB-UniRule"/>
</dbReference>
<evidence type="ECO:0000256" key="3">
    <source>
        <dbReference type="ARBA" id="ARBA00022448"/>
    </source>
</evidence>
<gene>
    <name evidence="9" type="ORF">EI42_06186</name>
</gene>
<keyword evidence="6" id="KW-0472">Membrane</keyword>
<dbReference type="PANTHER" id="PTHR30570:SF4">
    <property type="entry name" value="PHOSPHATE-BINDING PROTEIN PSTS 1"/>
    <property type="match status" value="1"/>
</dbReference>
<dbReference type="InterPro" id="IPR011862">
    <property type="entry name" value="Phos-bd"/>
</dbReference>
<name>A0A326TV12_THEHA</name>
<keyword evidence="7" id="KW-0592">Phosphate transport</keyword>
<dbReference type="GO" id="GO:0005886">
    <property type="term" value="C:plasma membrane"/>
    <property type="evidence" value="ECO:0007669"/>
    <property type="project" value="UniProtKB-SubCell"/>
</dbReference>
<organism evidence="9 10">
    <name type="scientific">Thermosporothrix hazakensis</name>
    <dbReference type="NCBI Taxonomy" id="644383"/>
    <lineage>
        <taxon>Bacteria</taxon>
        <taxon>Bacillati</taxon>
        <taxon>Chloroflexota</taxon>
        <taxon>Ktedonobacteria</taxon>
        <taxon>Ktedonobacterales</taxon>
        <taxon>Thermosporotrichaceae</taxon>
        <taxon>Thermosporothrix</taxon>
    </lineage>
</organism>
<evidence type="ECO:0000256" key="4">
    <source>
        <dbReference type="ARBA" id="ARBA00022475"/>
    </source>
</evidence>
<dbReference type="Gene3D" id="3.40.190.10">
    <property type="entry name" value="Periplasmic binding protein-like II"/>
    <property type="match status" value="2"/>
</dbReference>
<evidence type="ECO:0000256" key="7">
    <source>
        <dbReference type="RuleBase" id="RU367119"/>
    </source>
</evidence>
<dbReference type="Pfam" id="PF12849">
    <property type="entry name" value="PBP_like_2"/>
    <property type="match status" value="1"/>
</dbReference>
<dbReference type="SUPFAM" id="SSF53850">
    <property type="entry name" value="Periplasmic binding protein-like II"/>
    <property type="match status" value="1"/>
</dbReference>
<dbReference type="PROSITE" id="PS51257">
    <property type="entry name" value="PROKAR_LIPOPROTEIN"/>
    <property type="match status" value="1"/>
</dbReference>
<comment type="caution">
    <text evidence="9">The sequence shown here is derived from an EMBL/GenBank/DDBJ whole genome shotgun (WGS) entry which is preliminary data.</text>
</comment>
<keyword evidence="5 7" id="KW-0732">Signal</keyword>
<sequence length="303" mass="32142">MSKKWRVALIMLAIMAFSVLISACGEGSNASNNNNQTTQSNDGCATGSITISGSTALQPLVQEVAKKYQAKCSGSSITVNGGGSKTGLAQVTAGNVNIGNSDVFANEEQAKVLTDHQVAAVIFSIIVNPKVNVKNLTTQQVKDIYTGKVTNWKEVGGADMKIVVVSRPASSGTRASFQQFVLGGPESVTGPQNLTTDSTGQVIQNVAQNEGAIGYASVGSIKDDKVVKVSLDGKEPTAENIKNNDYKFWNIEHMYTKGEPQGLAKSFLDYMVSDEAKEVATAKGFVQLKELSQDAISSHQQKK</sequence>
<keyword evidence="4" id="KW-1003">Cell membrane</keyword>
<dbReference type="NCBIfam" id="TIGR02136">
    <property type="entry name" value="ptsS_2"/>
    <property type="match status" value="1"/>
</dbReference>
<evidence type="ECO:0000313" key="10">
    <source>
        <dbReference type="Proteomes" id="UP000248806"/>
    </source>
</evidence>